<dbReference type="Pfam" id="PF18766">
    <property type="entry name" value="SWI2_SNF2"/>
    <property type="match status" value="1"/>
</dbReference>
<comment type="caution">
    <text evidence="3">The sequence shown here is derived from an EMBL/GenBank/DDBJ whole genome shotgun (WGS) entry which is preliminary data.</text>
</comment>
<dbReference type="GO" id="GO:0009307">
    <property type="term" value="P:DNA restriction-modification system"/>
    <property type="evidence" value="ECO:0007669"/>
    <property type="project" value="UniProtKB-KW"/>
</dbReference>
<dbReference type="PANTHER" id="PTHR30195">
    <property type="entry name" value="TYPE I SITE-SPECIFIC DEOXYRIBONUCLEASE PROTEIN SUBUNIT M AND R"/>
    <property type="match status" value="1"/>
</dbReference>
<keyword evidence="3" id="KW-0378">Hydrolase</keyword>
<keyword evidence="1" id="KW-0680">Restriction system</keyword>
<sequence>MSERNNIICISDEAHRTQTNTGSKLKYTDKGVETTYGFAHYLRDAFPNATYAGFTGTPVDETIHVFGDIVDSYTMKESTDDGITVRISYEPRLARVIISDEQTDEIDKYYNEATEAGANEEQVEASKRAMSKMTQILSHPDRIKKVATDIADHYDKLVSEKPEIVQKAMIVCSNREHAYKVYHELKNVRPEWFVPKKTDRDDLTDVELEKLQELTKVNI</sequence>
<dbReference type="SUPFAM" id="SSF52540">
    <property type="entry name" value="P-loop containing nucleoside triphosphate hydrolases"/>
    <property type="match status" value="1"/>
</dbReference>
<dbReference type="GO" id="GO:0004519">
    <property type="term" value="F:endonuclease activity"/>
    <property type="evidence" value="ECO:0007669"/>
    <property type="project" value="UniProtKB-KW"/>
</dbReference>
<feature type="non-terminal residue" evidence="3">
    <location>
        <position position="219"/>
    </location>
</feature>
<dbReference type="PANTHER" id="PTHR30195:SF15">
    <property type="entry name" value="TYPE I RESTRICTION ENZYME HINDI ENDONUCLEASE SUBUNIT"/>
    <property type="match status" value="1"/>
</dbReference>
<name>A0AAJ1SNC9_9ENTE</name>
<keyword evidence="4" id="KW-1185">Reference proteome</keyword>
<dbReference type="Proteomes" id="UP001238215">
    <property type="component" value="Unassembled WGS sequence"/>
</dbReference>
<dbReference type="InterPro" id="IPR040980">
    <property type="entry name" value="SWI2_SNF2"/>
</dbReference>
<reference evidence="3 4" key="1">
    <citation type="submission" date="2023-08" db="EMBL/GenBank/DDBJ databases">
        <title>Whole genome sequencing of Enterococcus.</title>
        <authorList>
            <person name="Kaptchouang Tchatchouang C.D."/>
            <person name="Ateba C.N."/>
        </authorList>
    </citation>
    <scope>NUCLEOTIDE SEQUENCE [LARGE SCALE GENOMIC DNA]</scope>
    <source>
        <strain evidence="3 4">ENT3_CNKT_NWU</strain>
    </source>
</reference>
<gene>
    <name evidence="3" type="ORF">RAN64_16625</name>
</gene>
<evidence type="ECO:0000259" key="2">
    <source>
        <dbReference type="Pfam" id="PF18766"/>
    </source>
</evidence>
<organism evidence="3 4">
    <name type="scientific">Enterococcus lactis</name>
    <dbReference type="NCBI Taxonomy" id="357441"/>
    <lineage>
        <taxon>Bacteria</taxon>
        <taxon>Bacillati</taxon>
        <taxon>Bacillota</taxon>
        <taxon>Bacilli</taxon>
        <taxon>Lactobacillales</taxon>
        <taxon>Enterococcaceae</taxon>
        <taxon>Enterococcus</taxon>
    </lineage>
</organism>
<feature type="domain" description="SWI2/SNF2 ATPase" evidence="2">
    <location>
        <begin position="2"/>
        <end position="121"/>
    </location>
</feature>
<keyword evidence="3" id="KW-0255">Endonuclease</keyword>
<dbReference type="AlphaFoldDB" id="A0AAJ1SNC9"/>
<protein>
    <submittedName>
        <fullName evidence="3">Type I restriction endonuclease</fullName>
    </submittedName>
</protein>
<dbReference type="InterPro" id="IPR027417">
    <property type="entry name" value="P-loop_NTPase"/>
</dbReference>
<keyword evidence="3" id="KW-0540">Nuclease</keyword>
<evidence type="ECO:0000313" key="3">
    <source>
        <dbReference type="EMBL" id="MDP8591561.1"/>
    </source>
</evidence>
<dbReference type="Gene3D" id="3.40.50.300">
    <property type="entry name" value="P-loop containing nucleotide triphosphate hydrolases"/>
    <property type="match status" value="2"/>
</dbReference>
<accession>A0AAJ1SNC9</accession>
<dbReference type="EMBL" id="JAVBZS010000284">
    <property type="protein sequence ID" value="MDP8591561.1"/>
    <property type="molecule type" value="Genomic_DNA"/>
</dbReference>
<proteinExistence type="predicted"/>
<evidence type="ECO:0000313" key="4">
    <source>
        <dbReference type="Proteomes" id="UP001238215"/>
    </source>
</evidence>
<dbReference type="InterPro" id="IPR051268">
    <property type="entry name" value="Type-I_R_enzyme_R_subunit"/>
</dbReference>
<evidence type="ECO:0000256" key="1">
    <source>
        <dbReference type="ARBA" id="ARBA00022747"/>
    </source>
</evidence>